<keyword evidence="4" id="KW-1185">Reference proteome</keyword>
<dbReference type="PROSITE" id="PS50112">
    <property type="entry name" value="PAS"/>
    <property type="match status" value="1"/>
</dbReference>
<dbReference type="PROSITE" id="PS51832">
    <property type="entry name" value="HD_GYP"/>
    <property type="match status" value="1"/>
</dbReference>
<dbReference type="SMART" id="SM00471">
    <property type="entry name" value="HDc"/>
    <property type="match status" value="1"/>
</dbReference>
<name>A0A7X2HA10_9BACL</name>
<dbReference type="RefSeq" id="WP_154121786.1">
    <property type="nucleotide sequence ID" value="NZ_WJXB01000013.1"/>
</dbReference>
<dbReference type="Pfam" id="PF13426">
    <property type="entry name" value="PAS_9"/>
    <property type="match status" value="1"/>
</dbReference>
<dbReference type="NCBIfam" id="TIGR00229">
    <property type="entry name" value="sensory_box"/>
    <property type="match status" value="1"/>
</dbReference>
<evidence type="ECO:0000259" key="2">
    <source>
        <dbReference type="PROSITE" id="PS51832"/>
    </source>
</evidence>
<feature type="domain" description="HD-GYP" evidence="2">
    <location>
        <begin position="125"/>
        <end position="335"/>
    </location>
</feature>
<dbReference type="SUPFAM" id="SSF55785">
    <property type="entry name" value="PYP-like sensor domain (PAS domain)"/>
    <property type="match status" value="1"/>
</dbReference>
<dbReference type="SUPFAM" id="SSF109604">
    <property type="entry name" value="HD-domain/PDEase-like"/>
    <property type="match status" value="1"/>
</dbReference>
<dbReference type="PANTHER" id="PTHR45228">
    <property type="entry name" value="CYCLIC DI-GMP PHOSPHODIESTERASE TM_0186-RELATED"/>
    <property type="match status" value="1"/>
</dbReference>
<accession>A0A7X2HA10</accession>
<dbReference type="Proteomes" id="UP000463051">
    <property type="component" value="Unassembled WGS sequence"/>
</dbReference>
<organism evidence="3 4">
    <name type="scientific">Paenibacillus monticola</name>
    <dbReference type="NCBI Taxonomy" id="2666075"/>
    <lineage>
        <taxon>Bacteria</taxon>
        <taxon>Bacillati</taxon>
        <taxon>Bacillota</taxon>
        <taxon>Bacilli</taxon>
        <taxon>Bacillales</taxon>
        <taxon>Paenibacillaceae</taxon>
        <taxon>Paenibacillus</taxon>
    </lineage>
</organism>
<gene>
    <name evidence="3" type="ORF">GJB61_25285</name>
</gene>
<dbReference type="EMBL" id="WJXB01000013">
    <property type="protein sequence ID" value="MRN56291.1"/>
    <property type="molecule type" value="Genomic_DNA"/>
</dbReference>
<comment type="caution">
    <text evidence="3">The sequence shown here is derived from an EMBL/GenBank/DDBJ whole genome shotgun (WGS) entry which is preliminary data.</text>
</comment>
<evidence type="ECO:0000259" key="1">
    <source>
        <dbReference type="PROSITE" id="PS50112"/>
    </source>
</evidence>
<dbReference type="InterPro" id="IPR000014">
    <property type="entry name" value="PAS"/>
</dbReference>
<dbReference type="InterPro" id="IPR035965">
    <property type="entry name" value="PAS-like_dom_sf"/>
</dbReference>
<dbReference type="Gene3D" id="3.30.450.20">
    <property type="entry name" value="PAS domain"/>
    <property type="match status" value="1"/>
</dbReference>
<dbReference type="Gene3D" id="1.10.3210.10">
    <property type="entry name" value="Hypothetical protein af1432"/>
    <property type="match status" value="1"/>
</dbReference>
<protein>
    <submittedName>
        <fullName evidence="3">HD domain-containing protein</fullName>
    </submittedName>
</protein>
<dbReference type="InterPro" id="IPR052020">
    <property type="entry name" value="Cyclic_di-GMP/3'3'-cGAMP_PDE"/>
</dbReference>
<feature type="domain" description="PAS" evidence="1">
    <location>
        <begin position="13"/>
        <end position="44"/>
    </location>
</feature>
<proteinExistence type="predicted"/>
<dbReference type="CDD" id="cd00077">
    <property type="entry name" value="HDc"/>
    <property type="match status" value="1"/>
</dbReference>
<dbReference type="InterPro" id="IPR003607">
    <property type="entry name" value="HD/PDEase_dom"/>
</dbReference>
<dbReference type="AlphaFoldDB" id="A0A7X2HA10"/>
<dbReference type="InterPro" id="IPR037522">
    <property type="entry name" value="HD_GYP_dom"/>
</dbReference>
<sequence>MLSGISYFLLLGDAVVVTNEDHMVLDINQKFEQETGYLRDDIIGLPTRILKSGYTPLKTYECMRKLLAEGQSWSGVFINLTKDQSLWHSYCTISPIEIENTKYYVGVFRNLEHISEGIYVSESRKLRIQTEIFRVLAISCEIRDPSIEEHFVRVQQFTSRLIRVHNNKWNLQLTEEYMQHVTNASIMHDIGKSGIPEGILYKPGKLTYYERIIIETHPLIGVDILNKISHELDDELFQQELQISKTIVEFHHENWDGTGYPHRLKANEIPLEAQVVSLVDVYDALISRRAYKEAWTHEDALAYLQTQKGTKFNEELVESFIEEFSVEADVDIGIV</sequence>
<evidence type="ECO:0000313" key="4">
    <source>
        <dbReference type="Proteomes" id="UP000463051"/>
    </source>
</evidence>
<evidence type="ECO:0000313" key="3">
    <source>
        <dbReference type="EMBL" id="MRN56291.1"/>
    </source>
</evidence>
<dbReference type="PANTHER" id="PTHR45228:SF8">
    <property type="entry name" value="TWO-COMPONENT RESPONSE REGULATOR-RELATED"/>
    <property type="match status" value="1"/>
</dbReference>
<dbReference type="Pfam" id="PF13487">
    <property type="entry name" value="HD_5"/>
    <property type="match status" value="1"/>
</dbReference>
<reference evidence="3 4" key="1">
    <citation type="submission" date="2019-11" db="EMBL/GenBank/DDBJ databases">
        <title>Paenibacillus monticola sp. nov., a novel PGPR strain isolated from mountain sample in China.</title>
        <authorList>
            <person name="Zhao Q."/>
            <person name="Li H.-P."/>
            <person name="Zhang J.-L."/>
        </authorList>
    </citation>
    <scope>NUCLEOTIDE SEQUENCE [LARGE SCALE GENOMIC DNA]</scope>
    <source>
        <strain evidence="3 4">LC-T2</strain>
    </source>
</reference>
<dbReference type="CDD" id="cd00130">
    <property type="entry name" value="PAS"/>
    <property type="match status" value="1"/>
</dbReference>